<name>A0ABS8QWE8_9PSED</name>
<accession>A0ABS8QWE8</accession>
<feature type="region of interest" description="Disordered" evidence="1">
    <location>
        <begin position="60"/>
        <end position="85"/>
    </location>
</feature>
<evidence type="ECO:0000313" key="2">
    <source>
        <dbReference type="EMBL" id="MCD7040061.1"/>
    </source>
</evidence>
<protein>
    <submittedName>
        <fullName evidence="2">Uncharacterized protein</fullName>
    </submittedName>
</protein>
<reference evidence="2 3" key="2">
    <citation type="journal article" date="2023" name="Plant Pathol.">
        <title>Dismantling and reorganizing Pseudomonas marginalis sensu#lato.</title>
        <authorList>
            <person name="Sawada H."/>
            <person name="Fujikawa T."/>
            <person name="Satou M."/>
        </authorList>
    </citation>
    <scope>NUCLEOTIDE SEQUENCE [LARGE SCALE GENOMIC DNA]</scope>
    <source>
        <strain evidence="2 3">MAFF 311096</strain>
    </source>
</reference>
<evidence type="ECO:0000313" key="3">
    <source>
        <dbReference type="Proteomes" id="UP001154922"/>
    </source>
</evidence>
<reference evidence="2 3" key="1">
    <citation type="journal article" date="2022" name="Int. J. Syst. Evol. Microbiol.">
        <title>Pseudomonas petroselini sp. nov., a pathogen causing bacterial rot of parsley in Japan.</title>
        <authorList>
            <person name="Sawada H."/>
            <person name="Fujikawa T."/>
            <person name="Osada S."/>
            <person name="Satou M."/>
        </authorList>
    </citation>
    <scope>NUCLEOTIDE SEQUENCE [LARGE SCALE GENOMIC DNA]</scope>
    <source>
        <strain evidence="2 3">MAFF 311096</strain>
    </source>
</reference>
<dbReference type="Proteomes" id="UP001154922">
    <property type="component" value="Unassembled WGS sequence"/>
</dbReference>
<comment type="caution">
    <text evidence="2">The sequence shown here is derived from an EMBL/GenBank/DDBJ whole genome shotgun (WGS) entry which is preliminary data.</text>
</comment>
<keyword evidence="3" id="KW-1185">Reference proteome</keyword>
<dbReference type="EMBL" id="JAJOZI010000091">
    <property type="protein sequence ID" value="MCD7040061.1"/>
    <property type="molecule type" value="Genomic_DNA"/>
</dbReference>
<proteinExistence type="predicted"/>
<feature type="region of interest" description="Disordered" evidence="1">
    <location>
        <begin position="1"/>
        <end position="21"/>
    </location>
</feature>
<sequence length="117" mass="12664">MSATSMTTADKIPDPAFPVANSNIPRAESIEQMTIKPATRDERVEEGSAFLTEKNMTPIPAYNAAARRPTNPVELDKSTPQLANTKPGANIQVKANAKKSSEIRIASVLKLICIKRS</sequence>
<organism evidence="2 3">
    <name type="scientific">Pseudomonas petroselini</name>
    <dbReference type="NCBI Taxonomy" id="2899822"/>
    <lineage>
        <taxon>Bacteria</taxon>
        <taxon>Pseudomonadati</taxon>
        <taxon>Pseudomonadota</taxon>
        <taxon>Gammaproteobacteria</taxon>
        <taxon>Pseudomonadales</taxon>
        <taxon>Pseudomonadaceae</taxon>
        <taxon>Pseudomonas</taxon>
    </lineage>
</organism>
<evidence type="ECO:0000256" key="1">
    <source>
        <dbReference type="SAM" id="MobiDB-lite"/>
    </source>
</evidence>
<gene>
    <name evidence="2" type="ORF">LRQ20_17245</name>
</gene>
<dbReference type="RefSeq" id="WP_231808889.1">
    <property type="nucleotide sequence ID" value="NZ_CP173614.1"/>
</dbReference>